<feature type="binding site" evidence="11">
    <location>
        <position position="309"/>
    </location>
    <ligand>
        <name>ATP</name>
        <dbReference type="ChEBI" id="CHEBI:30616"/>
    </ligand>
</feature>
<feature type="binding site" evidence="11">
    <location>
        <position position="244"/>
    </location>
    <ligand>
        <name>sn-glycerol 3-phosphate</name>
        <dbReference type="ChEBI" id="CHEBI:57597"/>
    </ligand>
</feature>
<dbReference type="EC" id="2.7.1.30" evidence="11"/>
<feature type="binding site" evidence="11">
    <location>
        <position position="309"/>
    </location>
    <ligand>
        <name>ADP</name>
        <dbReference type="ChEBI" id="CHEBI:456216"/>
    </ligand>
</feature>
<dbReference type="FunFam" id="3.30.420.40:FF:000008">
    <property type="entry name" value="Glycerol kinase"/>
    <property type="match status" value="1"/>
</dbReference>
<proteinExistence type="inferred from homology"/>
<dbReference type="InterPro" id="IPR000577">
    <property type="entry name" value="Carb_kinase_FGGY"/>
</dbReference>
<dbReference type="GO" id="GO:0005524">
    <property type="term" value="F:ATP binding"/>
    <property type="evidence" value="ECO:0007669"/>
    <property type="project" value="UniProtKB-UniRule"/>
</dbReference>
<organism evidence="16 18">
    <name type="scientific">Clostridium formicaceticum</name>
    <dbReference type="NCBI Taxonomy" id="1497"/>
    <lineage>
        <taxon>Bacteria</taxon>
        <taxon>Bacillati</taxon>
        <taxon>Bacillota</taxon>
        <taxon>Clostridia</taxon>
        <taxon>Eubacteriales</taxon>
        <taxon>Clostridiaceae</taxon>
        <taxon>Clostridium</taxon>
    </lineage>
</organism>
<evidence type="ECO:0000313" key="17">
    <source>
        <dbReference type="Proteomes" id="UP000177894"/>
    </source>
</evidence>
<dbReference type="GO" id="GO:0005829">
    <property type="term" value="C:cytosol"/>
    <property type="evidence" value="ECO:0007669"/>
    <property type="project" value="TreeGrafter"/>
</dbReference>
<dbReference type="PROSITE" id="PS00445">
    <property type="entry name" value="FGGY_KINASES_2"/>
    <property type="match status" value="1"/>
</dbReference>
<dbReference type="Gene3D" id="3.30.420.40">
    <property type="match status" value="2"/>
</dbReference>
<dbReference type="FunFam" id="3.30.420.40:FF:000007">
    <property type="entry name" value="Glycerol kinase"/>
    <property type="match status" value="1"/>
</dbReference>
<feature type="binding site" evidence="11">
    <location>
        <position position="13"/>
    </location>
    <ligand>
        <name>ATP</name>
        <dbReference type="ChEBI" id="CHEBI:30616"/>
    </ligand>
</feature>
<feature type="binding site" evidence="11">
    <location>
        <position position="82"/>
    </location>
    <ligand>
        <name>sn-glycerol 3-phosphate</name>
        <dbReference type="ChEBI" id="CHEBI:57597"/>
    </ligand>
</feature>
<dbReference type="PROSITE" id="PS00933">
    <property type="entry name" value="FGGY_KINASES_1"/>
    <property type="match status" value="1"/>
</dbReference>
<dbReference type="InterPro" id="IPR005999">
    <property type="entry name" value="Glycerol_kin"/>
</dbReference>
<feature type="binding site" evidence="11">
    <location>
        <position position="83"/>
    </location>
    <ligand>
        <name>sn-glycerol 3-phosphate</name>
        <dbReference type="ChEBI" id="CHEBI:57597"/>
    </ligand>
</feature>
<feature type="domain" description="Carbohydrate kinase FGGY C-terminal" evidence="14">
    <location>
        <begin position="261"/>
        <end position="449"/>
    </location>
</feature>
<feature type="binding site" evidence="11">
    <location>
        <position position="83"/>
    </location>
    <ligand>
        <name>glycerol</name>
        <dbReference type="ChEBI" id="CHEBI:17754"/>
    </ligand>
</feature>
<evidence type="ECO:0000313" key="16">
    <source>
        <dbReference type="EMBL" id="ARE86335.1"/>
    </source>
</evidence>
<dbReference type="InterPro" id="IPR018484">
    <property type="entry name" value="FGGY_N"/>
</dbReference>
<dbReference type="NCBIfam" id="TIGR01311">
    <property type="entry name" value="glycerol_kin"/>
    <property type="match status" value="1"/>
</dbReference>
<comment type="function">
    <text evidence="9 11">Key enzyme in the regulation of glycerol uptake and metabolism. Catalyzes the phosphorylation of glycerol to yield sn-glycerol 3-phosphate.</text>
</comment>
<feature type="binding site" evidence="11">
    <location>
        <position position="12"/>
    </location>
    <ligand>
        <name>ATP</name>
        <dbReference type="ChEBI" id="CHEBI:30616"/>
    </ligand>
</feature>
<dbReference type="Proteomes" id="UP000192478">
    <property type="component" value="Chromosome"/>
</dbReference>
<protein>
    <recommendedName>
        <fullName evidence="11">Glycerol kinase</fullName>
        <ecNumber evidence="11">2.7.1.30</ecNumber>
    </recommendedName>
    <alternativeName>
        <fullName evidence="11">ATP:glycerol 3-phosphotransferase</fullName>
    </alternativeName>
    <alternativeName>
        <fullName evidence="11">Glycerokinase</fullName>
        <shortName evidence="11">GK</shortName>
    </alternativeName>
</protein>
<dbReference type="SUPFAM" id="SSF53067">
    <property type="entry name" value="Actin-like ATPase domain"/>
    <property type="match status" value="2"/>
</dbReference>
<dbReference type="Pfam" id="PF00370">
    <property type="entry name" value="FGGY_N"/>
    <property type="match status" value="1"/>
</dbReference>
<dbReference type="InterPro" id="IPR043129">
    <property type="entry name" value="ATPase_NBD"/>
</dbReference>
<dbReference type="HAMAP" id="MF_00186">
    <property type="entry name" value="Glycerol_kin"/>
    <property type="match status" value="1"/>
</dbReference>
<dbReference type="EMBL" id="CP017603">
    <property type="protein sequence ID" value="AOY75986.1"/>
    <property type="molecule type" value="Genomic_DNA"/>
</dbReference>
<evidence type="ECO:0000256" key="12">
    <source>
        <dbReference type="RuleBase" id="RU003733"/>
    </source>
</evidence>
<dbReference type="EMBL" id="CP020559">
    <property type="protein sequence ID" value="ARE86335.1"/>
    <property type="molecule type" value="Genomic_DNA"/>
</dbReference>
<dbReference type="PIRSF" id="PIRSF000538">
    <property type="entry name" value="GlpK"/>
    <property type="match status" value="1"/>
</dbReference>
<feature type="domain" description="Carbohydrate kinase FGGY N-terminal" evidence="13">
    <location>
        <begin position="4"/>
        <end position="251"/>
    </location>
</feature>
<feature type="binding site" evidence="11">
    <location>
        <position position="134"/>
    </location>
    <ligand>
        <name>sn-glycerol 3-phosphate</name>
        <dbReference type="ChEBI" id="CHEBI:57597"/>
    </ligand>
</feature>
<keyword evidence="3 11" id="KW-0808">Transferase</keyword>
<keyword evidence="4 11" id="KW-0547">Nucleotide-binding</keyword>
<dbReference type="AlphaFoldDB" id="A0AAC9RJ12"/>
<dbReference type="PANTHER" id="PTHR10196">
    <property type="entry name" value="SUGAR KINASE"/>
    <property type="match status" value="1"/>
</dbReference>
<dbReference type="InterPro" id="IPR018485">
    <property type="entry name" value="FGGY_C"/>
</dbReference>
<evidence type="ECO:0000256" key="11">
    <source>
        <dbReference type="HAMAP-Rule" id="MF_00186"/>
    </source>
</evidence>
<feature type="binding site" evidence="11">
    <location>
        <position position="245"/>
    </location>
    <ligand>
        <name>glycerol</name>
        <dbReference type="ChEBI" id="CHEBI:17754"/>
    </ligand>
</feature>
<comment type="catalytic activity">
    <reaction evidence="8 11">
        <text>glycerol + ATP = sn-glycerol 3-phosphate + ADP + H(+)</text>
        <dbReference type="Rhea" id="RHEA:21644"/>
        <dbReference type="ChEBI" id="CHEBI:15378"/>
        <dbReference type="ChEBI" id="CHEBI:17754"/>
        <dbReference type="ChEBI" id="CHEBI:30616"/>
        <dbReference type="ChEBI" id="CHEBI:57597"/>
        <dbReference type="ChEBI" id="CHEBI:456216"/>
        <dbReference type="EC" id="2.7.1.30"/>
    </reaction>
</comment>
<feature type="binding site" evidence="11">
    <location>
        <position position="12"/>
    </location>
    <ligand>
        <name>sn-glycerol 3-phosphate</name>
        <dbReference type="ChEBI" id="CHEBI:57597"/>
    </ligand>
</feature>
<feature type="binding site" evidence="11">
    <location>
        <position position="266"/>
    </location>
    <ligand>
        <name>ATP</name>
        <dbReference type="ChEBI" id="CHEBI:30616"/>
    </ligand>
</feature>
<dbReference type="PANTHER" id="PTHR10196:SF69">
    <property type="entry name" value="GLYCEROL KINASE"/>
    <property type="match status" value="1"/>
</dbReference>
<feature type="binding site" evidence="11">
    <location>
        <position position="266"/>
    </location>
    <ligand>
        <name>ADP</name>
        <dbReference type="ChEBI" id="CHEBI:456216"/>
    </ligand>
</feature>
<feature type="binding site" evidence="11">
    <location>
        <position position="134"/>
    </location>
    <ligand>
        <name>glycerol</name>
        <dbReference type="ChEBI" id="CHEBI:17754"/>
    </ligand>
</feature>
<feature type="binding site" evidence="11">
    <location>
        <position position="414"/>
    </location>
    <ligand>
        <name>ADP</name>
        <dbReference type="ChEBI" id="CHEBI:456216"/>
    </ligand>
</feature>
<keyword evidence="7 11" id="KW-0067">ATP-binding</keyword>
<dbReference type="CDD" id="cd07786">
    <property type="entry name" value="FGGY_EcGK_like"/>
    <property type="match status" value="1"/>
</dbReference>
<evidence type="ECO:0000313" key="18">
    <source>
        <dbReference type="Proteomes" id="UP000192478"/>
    </source>
</evidence>
<reference evidence="16 18" key="2">
    <citation type="submission" date="2017-03" db="EMBL/GenBank/DDBJ databases">
        <title>Complete sequence of Clostridium formicaceticum DSM 92.</title>
        <authorList>
            <person name="Poehlein A."/>
            <person name="Karl M."/>
            <person name="Bengelsdorf F.R."/>
            <person name="Duerre P."/>
            <person name="Daniel R."/>
        </authorList>
    </citation>
    <scope>NUCLEOTIDE SEQUENCE [LARGE SCALE GENOMIC DNA]</scope>
    <source>
        <strain evidence="16 18">DSM 92</strain>
    </source>
</reference>
<evidence type="ECO:0000313" key="15">
    <source>
        <dbReference type="EMBL" id="AOY75986.1"/>
    </source>
</evidence>
<evidence type="ECO:0000256" key="6">
    <source>
        <dbReference type="ARBA" id="ARBA00022798"/>
    </source>
</evidence>
<dbReference type="GO" id="GO:0004370">
    <property type="term" value="F:glycerol kinase activity"/>
    <property type="evidence" value="ECO:0007669"/>
    <property type="project" value="UniProtKB-UniRule"/>
</dbReference>
<feature type="binding site" evidence="11">
    <location>
        <position position="410"/>
    </location>
    <ligand>
        <name>ADP</name>
        <dbReference type="ChEBI" id="CHEBI:456216"/>
    </ligand>
</feature>
<feature type="binding site" evidence="11">
    <location>
        <position position="12"/>
    </location>
    <ligand>
        <name>ADP</name>
        <dbReference type="ChEBI" id="CHEBI:456216"/>
    </ligand>
</feature>
<evidence type="ECO:0000256" key="10">
    <source>
        <dbReference type="ARBA" id="ARBA00063665"/>
    </source>
</evidence>
<reference evidence="15 17" key="1">
    <citation type="submission" date="2016-10" db="EMBL/GenBank/DDBJ databases">
        <title>Complete Genome Sequence of Acetogen Clostridium formicoaceticum ATCC 27076.</title>
        <authorList>
            <person name="Bao T."/>
            <person name="Cheng C."/>
            <person name="Zhao J."/>
            <person name="Yang S.-T."/>
            <person name="Wang J."/>
            <person name="Wang M."/>
        </authorList>
    </citation>
    <scope>NUCLEOTIDE SEQUENCE [LARGE SCALE GENOMIC DNA]</scope>
    <source>
        <strain evidence="15 17">ATCC 27076</strain>
    </source>
</reference>
<comment type="activity regulation">
    <text evidence="11">Activated by phosphorylation and inhibited by fructose 1,6-bisphosphate (FBP).</text>
</comment>
<keyword evidence="6 11" id="KW-0319">Glycerol metabolism</keyword>
<evidence type="ECO:0000256" key="3">
    <source>
        <dbReference type="ARBA" id="ARBA00022679"/>
    </source>
</evidence>
<feature type="binding site" evidence="11">
    <location>
        <position position="16"/>
    </location>
    <ligand>
        <name>ADP</name>
        <dbReference type="ChEBI" id="CHEBI:456216"/>
    </ligand>
</feature>
<evidence type="ECO:0000256" key="5">
    <source>
        <dbReference type="ARBA" id="ARBA00022777"/>
    </source>
</evidence>
<dbReference type="Pfam" id="PF02782">
    <property type="entry name" value="FGGY_C"/>
    <property type="match status" value="1"/>
</dbReference>
<evidence type="ECO:0000256" key="4">
    <source>
        <dbReference type="ARBA" id="ARBA00022741"/>
    </source>
</evidence>
<dbReference type="GO" id="GO:0006072">
    <property type="term" value="P:glycerol-3-phosphate metabolic process"/>
    <property type="evidence" value="ECO:0007669"/>
    <property type="project" value="InterPro"/>
</dbReference>
<evidence type="ECO:0000256" key="7">
    <source>
        <dbReference type="ARBA" id="ARBA00022840"/>
    </source>
</evidence>
<comment type="pathway">
    <text evidence="1 11">Polyol metabolism; glycerol degradation via glycerol kinase pathway; sn-glycerol 3-phosphate from glycerol: step 1/1.</text>
</comment>
<dbReference type="GO" id="GO:0019563">
    <property type="term" value="P:glycerol catabolic process"/>
    <property type="evidence" value="ECO:0007669"/>
    <property type="project" value="UniProtKB-UniRule"/>
</dbReference>
<evidence type="ECO:0000256" key="1">
    <source>
        <dbReference type="ARBA" id="ARBA00005190"/>
    </source>
</evidence>
<name>A0AAC9RJ12_9CLOT</name>
<dbReference type="NCBIfam" id="NF000756">
    <property type="entry name" value="PRK00047.1"/>
    <property type="match status" value="1"/>
</dbReference>
<feature type="binding site" evidence="11">
    <location>
        <position position="410"/>
    </location>
    <ligand>
        <name>ATP</name>
        <dbReference type="ChEBI" id="CHEBI:30616"/>
    </ligand>
</feature>
<evidence type="ECO:0000256" key="2">
    <source>
        <dbReference type="ARBA" id="ARBA00009156"/>
    </source>
</evidence>
<dbReference type="KEGG" id="cfm:BJL90_08780"/>
<comment type="similarity">
    <text evidence="2 11 12">Belongs to the FGGY kinase family.</text>
</comment>
<feature type="binding site" evidence="11">
    <location>
        <position position="313"/>
    </location>
    <ligand>
        <name>ATP</name>
        <dbReference type="ChEBI" id="CHEBI:30616"/>
    </ligand>
</feature>
<feature type="binding site" evidence="11">
    <location>
        <position position="244"/>
    </location>
    <ligand>
        <name>glycerol</name>
        <dbReference type="ChEBI" id="CHEBI:17754"/>
    </ligand>
</feature>
<dbReference type="InterPro" id="IPR018483">
    <property type="entry name" value="Carb_kinase_FGGY_CS"/>
</dbReference>
<evidence type="ECO:0000256" key="8">
    <source>
        <dbReference type="ARBA" id="ARBA00052101"/>
    </source>
</evidence>
<accession>A0AAC9RJ12</accession>
<evidence type="ECO:0000256" key="9">
    <source>
        <dbReference type="ARBA" id="ARBA00054633"/>
    </source>
</evidence>
<evidence type="ECO:0000259" key="13">
    <source>
        <dbReference type="Pfam" id="PF00370"/>
    </source>
</evidence>
<keyword evidence="17" id="KW-1185">Reference proteome</keyword>
<evidence type="ECO:0000259" key="14">
    <source>
        <dbReference type="Pfam" id="PF02782"/>
    </source>
</evidence>
<keyword evidence="5 11" id="KW-0418">Kinase</keyword>
<feature type="binding site" evidence="11">
    <location>
        <position position="82"/>
    </location>
    <ligand>
        <name>glycerol</name>
        <dbReference type="ChEBI" id="CHEBI:17754"/>
    </ligand>
</feature>
<gene>
    <name evidence="11 16" type="primary">glpK</name>
    <name evidence="15" type="ORF">BJL90_08780</name>
    <name evidence="16" type="ORF">CLFO_06570</name>
</gene>
<feature type="binding site" evidence="11">
    <location>
        <position position="14"/>
    </location>
    <ligand>
        <name>ATP</name>
        <dbReference type="ChEBI" id="CHEBI:30616"/>
    </ligand>
</feature>
<dbReference type="Proteomes" id="UP000177894">
    <property type="component" value="Chromosome"/>
</dbReference>
<dbReference type="RefSeq" id="WP_070966714.1">
    <property type="nucleotide sequence ID" value="NZ_CP017603.1"/>
</dbReference>
<comment type="subunit">
    <text evidence="10 11">Homotetramer and homodimer (in equilibrium).</text>
</comment>
<sequence>MKKYIMALDQGTTSSRAILFDHNGKIIGVSQKEFTQFYPKAGWVEHDPMEIWGTQSGVAREVLEKTGIDPHEIAAIGITNQRETTIVWDKATGKPIHHAIVWQCRRTANLCDELKKKGMEEYIRNHTGLVVDAYFSGTKIKWILDHVEGAREKAEKGELLFGTVDTWLIWNLTRGKVHVTDYSNASRTMLYNIKELKWDEKILKELNIPASMLPEVKPSSIVYGYTDHQTFGGADIPIAGAAGDQQAALFGQACFQPGMAKNTYGTGCFMLMNTGEKFVPSNNGLLTTLAWGVEGKVEYALEGSIFVAGASVQWLRDELRLIRDAEDTEYLATKVKNSNGVYVVPAFTGMGAPYWDMYARGTIVGLTRGAKAEHIIRATLEAIAYQTRDVLEAMQEDSGIQLQTLKVDGGAVGNNFLMQFQSDLLGVEVERPEVTETTALGAAYLAGLAVGFWKDKEEIAYKWKVNNTFCPSMGEMEKEKMYKGWKRAVNRALKWALEEEEEAEIEGTV</sequence>